<evidence type="ECO:0000256" key="1">
    <source>
        <dbReference type="SAM" id="Phobius"/>
    </source>
</evidence>
<gene>
    <name evidence="2" type="ORF">Pfra01_002636500</name>
</gene>
<dbReference type="AlphaFoldDB" id="A0A9W6YER8"/>
<dbReference type="OrthoDB" id="119477at2759"/>
<protein>
    <submittedName>
        <fullName evidence="2">Unnamed protein product</fullName>
    </submittedName>
</protein>
<name>A0A9W6YER8_9STRA</name>
<proteinExistence type="predicted"/>
<accession>A0A9W6YER8</accession>
<keyword evidence="1" id="KW-0472">Membrane</keyword>
<comment type="caution">
    <text evidence="2">The sequence shown here is derived from an EMBL/GenBank/DDBJ whole genome shotgun (WGS) entry which is preliminary data.</text>
</comment>
<organism evidence="2 3">
    <name type="scientific">Phytophthora fragariaefolia</name>
    <dbReference type="NCBI Taxonomy" id="1490495"/>
    <lineage>
        <taxon>Eukaryota</taxon>
        <taxon>Sar</taxon>
        <taxon>Stramenopiles</taxon>
        <taxon>Oomycota</taxon>
        <taxon>Peronosporomycetes</taxon>
        <taxon>Peronosporales</taxon>
        <taxon>Peronosporaceae</taxon>
        <taxon>Phytophthora</taxon>
    </lineage>
</organism>
<reference evidence="2" key="1">
    <citation type="submission" date="2023-04" db="EMBL/GenBank/DDBJ databases">
        <title>Phytophthora fragariaefolia NBRC 109709.</title>
        <authorList>
            <person name="Ichikawa N."/>
            <person name="Sato H."/>
            <person name="Tonouchi N."/>
        </authorList>
    </citation>
    <scope>NUCLEOTIDE SEQUENCE</scope>
    <source>
        <strain evidence="2">NBRC 109709</strain>
    </source>
</reference>
<feature type="transmembrane region" description="Helical" evidence="1">
    <location>
        <begin position="21"/>
        <end position="39"/>
    </location>
</feature>
<evidence type="ECO:0000313" key="2">
    <source>
        <dbReference type="EMBL" id="GMF60710.1"/>
    </source>
</evidence>
<evidence type="ECO:0000313" key="3">
    <source>
        <dbReference type="Proteomes" id="UP001165121"/>
    </source>
</evidence>
<keyword evidence="1" id="KW-1133">Transmembrane helix</keyword>
<dbReference type="Proteomes" id="UP001165121">
    <property type="component" value="Unassembled WGS sequence"/>
</dbReference>
<keyword evidence="3" id="KW-1185">Reference proteome</keyword>
<dbReference type="EMBL" id="BSXT01005505">
    <property type="protein sequence ID" value="GMF60710.1"/>
    <property type="molecule type" value="Genomic_DNA"/>
</dbReference>
<keyword evidence="1" id="KW-0812">Transmembrane</keyword>
<sequence>MFGSRMDPVKLKKKALRHQHHLPLLCKLLLAMTLFTIVFDNVIMGFLSRHETFLSEDPSAYRTIEADGYAFKPKESKFVPLADRFHLSLLHAVCLSSSDTIIKWEYGADGEENEEVLIARDDPRVLEELRQCPDVDIYLPGSLRDLNSRLLPGWVFEDSWLDPSTNKTTSYHELCPHTPLLFFNHYWDSRHEAKDWPADKPIYVMPNIEMGQLKQNDYWRADVVLCKTRGCFDRATHWYEQQGNPRQTAVFYTRHTTSDIASYTRHILGDTNIRPKNFADVRFTHTAGSRYAFASFIDALSLNAV</sequence>